<sequence>MRLAEEHERRLAILEPASVKELKLTLNDFERFCNKCLKIKTKSGELLPFLLNEAQRQFADIVLKGLIDGKPVRVIILKARQMGFSTVTEAIIYYLSSLQEAKNAFIVAQDSSASENLYDMFRLYYENIPDNIKPMRKRNNARRLTFENPTIKEDERKKNPGLKSKITVASAENKVLARSETIHYLHASEYAFWPASKKKKHSTSLFAALSKEPGTIGIIESTANGMEDFKQMWDAAEKGENEYTPLFFPWFAMPTYRMPVPDDFELTAEEEELKNLYGVDNEQLQWRRYTIRNDFNGDVRQFRQEYPSIPEEAFLLSGEGVFDNEEIQRKMNRIKKKPDHYDIDIPKKRVSDNKNGKLLIFRLPEKDKRYVIGADTSKGTSKKGDYQAAYVLEWRTGEMCAVLHGHWDTDQYGKRLDILGHFYNTALLAVEDNNTGHSVLNTLENTCQYPLMYIHKQDYGWHTDKASRPIMMSDFKEAIRDELYAVYDVELFKECLTLIDNNGKEEADTGCHDDRIMAYAIALQVRQVAARYFEWYDKRYGGKEESGRPSRKRPSRERR</sequence>
<organism evidence="1 2">
    <name type="scientific">Domibacillus antri</name>
    <dbReference type="NCBI Taxonomy" id="1714264"/>
    <lineage>
        <taxon>Bacteria</taxon>
        <taxon>Bacillati</taxon>
        <taxon>Bacillota</taxon>
        <taxon>Bacilli</taxon>
        <taxon>Bacillales</taxon>
        <taxon>Bacillaceae</taxon>
        <taxon>Domibacillus</taxon>
    </lineage>
</organism>
<name>A0A1Q8Q3G3_9BACI</name>
<evidence type="ECO:0000313" key="1">
    <source>
        <dbReference type="EMBL" id="OLN21874.1"/>
    </source>
</evidence>
<comment type="caution">
    <text evidence="1">The sequence shown here is derived from an EMBL/GenBank/DDBJ whole genome shotgun (WGS) entry which is preliminary data.</text>
</comment>
<proteinExistence type="predicted"/>
<dbReference type="EMBL" id="MSDU01000029">
    <property type="protein sequence ID" value="OLN21874.1"/>
    <property type="molecule type" value="Genomic_DNA"/>
</dbReference>
<reference evidence="1 2" key="1">
    <citation type="submission" date="2016-12" db="EMBL/GenBank/DDBJ databases">
        <title>Domibacillus antri genome sequencing.</title>
        <authorList>
            <person name="Verma A."/>
            <person name="Krishnamurthi S."/>
        </authorList>
    </citation>
    <scope>NUCLEOTIDE SEQUENCE [LARGE SCALE GENOMIC DNA]</scope>
    <source>
        <strain evidence="1 2">XD80</strain>
    </source>
</reference>
<dbReference type="STRING" id="1714264.BTO30_12655"/>
<gene>
    <name evidence="1" type="ORF">BTO30_12655</name>
</gene>
<dbReference type="Proteomes" id="UP000185568">
    <property type="component" value="Unassembled WGS sequence"/>
</dbReference>
<protein>
    <submittedName>
        <fullName evidence="1">DNA packaging protein</fullName>
    </submittedName>
</protein>
<dbReference type="Gene3D" id="3.30.420.240">
    <property type="match status" value="1"/>
</dbReference>
<dbReference type="Gene3D" id="3.40.50.300">
    <property type="entry name" value="P-loop containing nucleotide triphosphate hydrolases"/>
    <property type="match status" value="1"/>
</dbReference>
<dbReference type="InterPro" id="IPR027417">
    <property type="entry name" value="P-loop_NTPase"/>
</dbReference>
<dbReference type="AlphaFoldDB" id="A0A1Q8Q3G3"/>
<accession>A0A1Q8Q3G3</accession>
<keyword evidence="2" id="KW-1185">Reference proteome</keyword>
<evidence type="ECO:0000313" key="2">
    <source>
        <dbReference type="Proteomes" id="UP000185568"/>
    </source>
</evidence>